<dbReference type="NCBIfam" id="TIGR00633">
    <property type="entry name" value="xth"/>
    <property type="match status" value="1"/>
</dbReference>
<evidence type="ECO:0000256" key="4">
    <source>
        <dbReference type="ARBA" id="ARBA00022801"/>
    </source>
</evidence>
<name>A0A8K1CH33_PYTOL</name>
<sequence length="511" mass="57414">MIRPVRLMTWNVNGLRAILQREKKRNVQELLDGLDVEIACFQETKLTRSEMDEELVRPAGYDAFYSFSKVRSGYSGVVTFCKTGVVPTIAAEEGLTGMWKVDDSVGHVGTAHLELSAKLLNELESEGRCVITDHQAFVLLNVYCPALASADRLEYKLAFHELLHDRVAALQRAGRRVVVVGDINISHKEIDHCDPSPYHDGAFGDHPCRQWMDRVVVPNDPDQPQQEHKAGQLVDSFRHFHPTRTKAFTCWNMVTAARQTNYGTRIDYILVDPELMDDSVVSCEIEPERTGSDHCPVVSKLVVQFDLDGEAGAKTASLCARFYAEFSGKQQTIKSYFAQPTADEDNQASESRFLTYDSSTSSSKKFKGGKQRSGQQSIMSFFAQPSKTNGVKKSVIVGSVKTTELPSSVPESNYPQEIQSNPEWMMILGSKRKASEEEQNKWKQVLSGQPPKTPMCHCGQPTVMRSVLKINENWGRKFFVCTKPAGEKGNPDARCEFFQWADQRGNKKQKR</sequence>
<evidence type="ECO:0000256" key="9">
    <source>
        <dbReference type="PIRSR" id="PIRSR604808-2"/>
    </source>
</evidence>
<evidence type="ECO:0000256" key="5">
    <source>
        <dbReference type="ARBA" id="ARBA00022833"/>
    </source>
</evidence>
<evidence type="ECO:0000256" key="12">
    <source>
        <dbReference type="RuleBase" id="RU362131"/>
    </source>
</evidence>
<dbReference type="InterPro" id="IPR005135">
    <property type="entry name" value="Endo/exonuclease/phosphatase"/>
</dbReference>
<feature type="binding site" evidence="9">
    <location>
        <position position="11"/>
    </location>
    <ligand>
        <name>Mg(2+)</name>
        <dbReference type="ChEBI" id="CHEBI:18420"/>
        <label>1</label>
    </ligand>
</feature>
<evidence type="ECO:0000256" key="11">
    <source>
        <dbReference type="PROSITE-ProRule" id="PRU01343"/>
    </source>
</evidence>
<dbReference type="InterPro" id="IPR004808">
    <property type="entry name" value="AP_endonuc_1"/>
</dbReference>
<evidence type="ECO:0000256" key="1">
    <source>
        <dbReference type="ARBA" id="ARBA00007092"/>
    </source>
</evidence>
<keyword evidence="7" id="KW-0539">Nucleus</keyword>
<dbReference type="EC" id="3.1.-.-" evidence="12"/>
<dbReference type="OrthoDB" id="391817at2759"/>
<feature type="active site" description="Proton donor/acceptor" evidence="8">
    <location>
        <position position="182"/>
    </location>
</feature>
<evidence type="ECO:0000256" key="6">
    <source>
        <dbReference type="ARBA" id="ARBA00022842"/>
    </source>
</evidence>
<dbReference type="GO" id="GO:0008270">
    <property type="term" value="F:zinc ion binding"/>
    <property type="evidence" value="ECO:0007669"/>
    <property type="project" value="UniProtKB-KW"/>
</dbReference>
<feature type="domain" description="GRF-type" evidence="14">
    <location>
        <begin position="456"/>
        <end position="504"/>
    </location>
</feature>
<dbReference type="GO" id="GO:0006284">
    <property type="term" value="P:base-excision repair"/>
    <property type="evidence" value="ECO:0007669"/>
    <property type="project" value="TreeGrafter"/>
</dbReference>
<dbReference type="PROSITE" id="PS51999">
    <property type="entry name" value="ZF_GRF"/>
    <property type="match status" value="1"/>
</dbReference>
<keyword evidence="9" id="KW-0464">Manganese</keyword>
<dbReference type="Gene3D" id="3.60.10.10">
    <property type="entry name" value="Endonuclease/exonuclease/phosphatase"/>
    <property type="match status" value="1"/>
</dbReference>
<keyword evidence="4" id="KW-0378">Hydrolase</keyword>
<keyword evidence="12" id="KW-0234">DNA repair</keyword>
<comment type="caution">
    <text evidence="15">The sequence shown here is derived from an EMBL/GenBank/DDBJ whole genome shotgun (WGS) entry which is preliminary data.</text>
</comment>
<dbReference type="InterPro" id="IPR010666">
    <property type="entry name" value="Znf_GRF"/>
</dbReference>
<feature type="active site" description="Proton acceptor" evidence="8">
    <location>
        <position position="294"/>
    </location>
</feature>
<feature type="active site" evidence="8">
    <location>
        <position position="143"/>
    </location>
</feature>
<feature type="binding site" evidence="9">
    <location>
        <position position="294"/>
    </location>
    <ligand>
        <name>Mg(2+)</name>
        <dbReference type="ChEBI" id="CHEBI:18420"/>
        <label>1</label>
    </ligand>
</feature>
<dbReference type="CDD" id="cd09088">
    <property type="entry name" value="Ape2-like_AP-endo"/>
    <property type="match status" value="1"/>
</dbReference>
<keyword evidence="6 9" id="KW-0460">Magnesium</keyword>
<dbReference type="GO" id="GO:0008081">
    <property type="term" value="F:phosphoric diester hydrolase activity"/>
    <property type="evidence" value="ECO:0007669"/>
    <property type="project" value="TreeGrafter"/>
</dbReference>
<comment type="similarity">
    <text evidence="1 12">Belongs to the DNA repair enzymes AP/ExoA family.</text>
</comment>
<accession>A0A8K1CH33</accession>
<evidence type="ECO:0000256" key="10">
    <source>
        <dbReference type="PIRSR" id="PIRSR604808-3"/>
    </source>
</evidence>
<dbReference type="GO" id="GO:0008311">
    <property type="term" value="F:double-stranded DNA 3'-5' DNA exonuclease activity"/>
    <property type="evidence" value="ECO:0007669"/>
    <property type="project" value="TreeGrafter"/>
</dbReference>
<keyword evidence="16" id="KW-1185">Reference proteome</keyword>
<feature type="site" description="Important for catalytic activity" evidence="10">
    <location>
        <position position="267"/>
    </location>
</feature>
<dbReference type="Proteomes" id="UP000794436">
    <property type="component" value="Unassembled WGS sequence"/>
</dbReference>
<dbReference type="SUPFAM" id="SSF56219">
    <property type="entry name" value="DNase I-like"/>
    <property type="match status" value="1"/>
</dbReference>
<feature type="binding site" evidence="9">
    <location>
        <position position="43"/>
    </location>
    <ligand>
        <name>Mg(2+)</name>
        <dbReference type="ChEBI" id="CHEBI:18420"/>
        <label>1</label>
    </ligand>
</feature>
<feature type="site" description="Transition state stabilizer" evidence="10">
    <location>
        <position position="184"/>
    </location>
</feature>
<evidence type="ECO:0000313" key="15">
    <source>
        <dbReference type="EMBL" id="TMW63426.1"/>
    </source>
</evidence>
<keyword evidence="3 11" id="KW-0863">Zinc-finger</keyword>
<keyword evidence="12" id="KW-0227">DNA damage</keyword>
<evidence type="ECO:0000256" key="3">
    <source>
        <dbReference type="ARBA" id="ARBA00022771"/>
    </source>
</evidence>
<evidence type="ECO:0000256" key="13">
    <source>
        <dbReference type="SAM" id="MobiDB-lite"/>
    </source>
</evidence>
<organism evidence="15 16">
    <name type="scientific">Pythium oligandrum</name>
    <name type="common">Mycoparasitic fungus</name>
    <dbReference type="NCBI Taxonomy" id="41045"/>
    <lineage>
        <taxon>Eukaryota</taxon>
        <taxon>Sar</taxon>
        <taxon>Stramenopiles</taxon>
        <taxon>Oomycota</taxon>
        <taxon>Peronosporomycetes</taxon>
        <taxon>Pythiales</taxon>
        <taxon>Pythiaceae</taxon>
        <taxon>Pythium</taxon>
    </lineage>
</organism>
<dbReference type="AlphaFoldDB" id="A0A8K1CH33"/>
<protein>
    <recommendedName>
        <fullName evidence="12">DNA-(apurinic or apyrimidinic site) endonuclease</fullName>
        <ecNumber evidence="12">3.1.-.-</ecNumber>
    </recommendedName>
</protein>
<gene>
    <name evidence="15" type="ORF">Poli38472_002367</name>
</gene>
<dbReference type="GO" id="GO:0003906">
    <property type="term" value="F:DNA-(apurinic or apyrimidinic site) endonuclease activity"/>
    <property type="evidence" value="ECO:0007669"/>
    <property type="project" value="TreeGrafter"/>
</dbReference>
<feature type="binding site" evidence="9">
    <location>
        <position position="184"/>
    </location>
    <ligand>
        <name>Mg(2+)</name>
        <dbReference type="ChEBI" id="CHEBI:18420"/>
        <label>1</label>
    </ligand>
</feature>
<evidence type="ECO:0000256" key="8">
    <source>
        <dbReference type="PIRSR" id="PIRSR604808-1"/>
    </source>
</evidence>
<keyword evidence="2 9" id="KW-0479">Metal-binding</keyword>
<evidence type="ECO:0000256" key="7">
    <source>
        <dbReference type="ARBA" id="ARBA00023242"/>
    </source>
</evidence>
<dbReference type="Pfam" id="PF06839">
    <property type="entry name" value="Zn_ribbon_GRF"/>
    <property type="match status" value="1"/>
</dbReference>
<reference evidence="15" key="1">
    <citation type="submission" date="2019-03" db="EMBL/GenBank/DDBJ databases">
        <title>Long read genome sequence of the mycoparasitic Pythium oligandrum ATCC 38472 isolated from sugarbeet rhizosphere.</title>
        <authorList>
            <person name="Gaulin E."/>
        </authorList>
    </citation>
    <scope>NUCLEOTIDE SEQUENCE</scope>
    <source>
        <strain evidence="15">ATCC 38472_TT</strain>
    </source>
</reference>
<dbReference type="PANTHER" id="PTHR22748:SF4">
    <property type="entry name" value="DNA-(APURINIC OR APYRIMIDINIC SITE) ENDONUCLEASE 2"/>
    <property type="match status" value="1"/>
</dbReference>
<dbReference type="PROSITE" id="PS51435">
    <property type="entry name" value="AP_NUCLEASE_F1_4"/>
    <property type="match status" value="1"/>
</dbReference>
<feature type="site" description="Interaction with DNA substrate" evidence="10">
    <location>
        <position position="294"/>
    </location>
</feature>
<evidence type="ECO:0000313" key="16">
    <source>
        <dbReference type="Proteomes" id="UP000794436"/>
    </source>
</evidence>
<feature type="binding site" evidence="9">
    <location>
        <position position="293"/>
    </location>
    <ligand>
        <name>Mg(2+)</name>
        <dbReference type="ChEBI" id="CHEBI:18420"/>
        <label>1</label>
    </ligand>
</feature>
<dbReference type="InterPro" id="IPR036691">
    <property type="entry name" value="Endo/exonu/phosph_ase_sf"/>
</dbReference>
<dbReference type="PANTHER" id="PTHR22748">
    <property type="entry name" value="AP ENDONUCLEASE"/>
    <property type="match status" value="1"/>
</dbReference>
<dbReference type="GO" id="GO:0005634">
    <property type="term" value="C:nucleus"/>
    <property type="evidence" value="ECO:0007669"/>
    <property type="project" value="TreeGrafter"/>
</dbReference>
<evidence type="ECO:0000256" key="2">
    <source>
        <dbReference type="ARBA" id="ARBA00022723"/>
    </source>
</evidence>
<feature type="binding site" evidence="9">
    <location>
        <position position="182"/>
    </location>
    <ligand>
        <name>Mg(2+)</name>
        <dbReference type="ChEBI" id="CHEBI:18420"/>
        <label>1</label>
    </ligand>
</feature>
<dbReference type="Pfam" id="PF03372">
    <property type="entry name" value="Exo_endo_phos"/>
    <property type="match status" value="1"/>
</dbReference>
<feature type="region of interest" description="Disordered" evidence="13">
    <location>
        <begin position="347"/>
        <end position="372"/>
    </location>
</feature>
<evidence type="ECO:0000259" key="14">
    <source>
        <dbReference type="PROSITE" id="PS51999"/>
    </source>
</evidence>
<comment type="cofactor">
    <cofactor evidence="9 12">
        <name>Mg(2+)</name>
        <dbReference type="ChEBI" id="CHEBI:18420"/>
    </cofactor>
    <cofactor evidence="9 12">
        <name>Mn(2+)</name>
        <dbReference type="ChEBI" id="CHEBI:29035"/>
    </cofactor>
    <text evidence="9 12">Probably binds two magnesium or manganese ions per subunit.</text>
</comment>
<proteinExistence type="inferred from homology"/>
<keyword evidence="5" id="KW-0862">Zinc</keyword>
<dbReference type="EMBL" id="SPLM01000072">
    <property type="protein sequence ID" value="TMW63426.1"/>
    <property type="molecule type" value="Genomic_DNA"/>
</dbReference>